<dbReference type="Gene3D" id="1.10.510.10">
    <property type="entry name" value="Transferase(Phosphotransferase) domain 1"/>
    <property type="match status" value="1"/>
</dbReference>
<evidence type="ECO:0000313" key="11">
    <source>
        <dbReference type="EMBL" id="KAH6599858.1"/>
    </source>
</evidence>
<dbReference type="EMBL" id="JAFCIX010000057">
    <property type="protein sequence ID" value="KAH6599858.1"/>
    <property type="molecule type" value="Genomic_DNA"/>
</dbReference>
<keyword evidence="5 7" id="KW-0067">ATP-binding</keyword>
<proteinExistence type="inferred from homology"/>
<evidence type="ECO:0000256" key="3">
    <source>
        <dbReference type="ARBA" id="ARBA00022664"/>
    </source>
</evidence>
<feature type="compositionally biased region" description="Polar residues" evidence="9">
    <location>
        <begin position="41"/>
        <end position="50"/>
    </location>
</feature>
<dbReference type="Pfam" id="PF18101">
    <property type="entry name" value="Pan3_CK"/>
    <property type="match status" value="1"/>
</dbReference>
<dbReference type="InterPro" id="IPR000571">
    <property type="entry name" value="Znf_CCCH"/>
</dbReference>
<evidence type="ECO:0000256" key="8">
    <source>
        <dbReference type="PROSITE-ProRule" id="PRU00723"/>
    </source>
</evidence>
<feature type="coiled-coil region" evidence="7">
    <location>
        <begin position="573"/>
        <end position="611"/>
    </location>
</feature>
<dbReference type="PROSITE" id="PS50103">
    <property type="entry name" value="ZF_C3H1"/>
    <property type="match status" value="1"/>
</dbReference>
<feature type="zinc finger region" description="C3H1-type" evidence="8">
    <location>
        <begin position="49"/>
        <end position="78"/>
    </location>
</feature>
<dbReference type="Gene3D" id="1.20.5.5160">
    <property type="match status" value="1"/>
</dbReference>
<feature type="region of interest" description="Disordered" evidence="9">
    <location>
        <begin position="82"/>
        <end position="101"/>
    </location>
</feature>
<feature type="binding site" evidence="7">
    <location>
        <position position="369"/>
    </location>
    <ligand>
        <name>ATP</name>
        <dbReference type="ChEBI" id="CHEBI:30616"/>
    </ligand>
</feature>
<dbReference type="PANTHER" id="PTHR12272">
    <property type="entry name" value="DEADENYLATION COMPLEX SUBUNIT PAN3"/>
    <property type="match status" value="1"/>
</dbReference>
<comment type="similarity">
    <text evidence="7">Belongs to the protein kinase superfamily. PAN3 family.</text>
</comment>
<reference evidence="11 12" key="1">
    <citation type="submission" date="2021-02" db="EMBL/GenBank/DDBJ databases">
        <title>Variation within the Batrachochytrium salamandrivorans European outbreak.</title>
        <authorList>
            <person name="Kelly M."/>
            <person name="Pasmans F."/>
            <person name="Shea T.P."/>
            <person name="Munoz J.F."/>
            <person name="Carranza S."/>
            <person name="Cuomo C.A."/>
            <person name="Martel A."/>
        </authorList>
    </citation>
    <scope>NUCLEOTIDE SEQUENCE [LARGE SCALE GENOMIC DNA]</scope>
    <source>
        <strain evidence="11 12">AMFP18/2</strain>
    </source>
</reference>
<comment type="domain">
    <text evidence="7">The pseudokinase domain, the coiled-coil (CC), and C-terminal knob domain (CK) form a structural unit (PKC) that forms an extensive high-affinity interaction surface for PAN2.</text>
</comment>
<feature type="region of interest" description="Knob domain" evidence="7">
    <location>
        <begin position="612"/>
        <end position="709"/>
    </location>
</feature>
<accession>A0ABQ8FKI6</accession>
<comment type="caution">
    <text evidence="11">The sequence shown here is derived from an EMBL/GenBank/DDBJ whole genome shotgun (WGS) entry which is preliminary data.</text>
</comment>
<feature type="compositionally biased region" description="Low complexity" evidence="9">
    <location>
        <begin position="15"/>
        <end position="34"/>
    </location>
</feature>
<feature type="domain" description="C3H1-type" evidence="10">
    <location>
        <begin position="49"/>
        <end position="78"/>
    </location>
</feature>
<evidence type="ECO:0000256" key="2">
    <source>
        <dbReference type="ARBA" id="ARBA00022490"/>
    </source>
</evidence>
<comment type="domain">
    <text evidence="7">Contains a pseudokinase domain. The protein kinase domain is predicted to be catalytically inactive because some of the residues important for catalytic activity are substituted and it lacks the equivalent of the binding site for a peptide substrate. However, it has retained an ATP-binding site and ATP-binding is required for mRNA degradation, stimulating the activity of the PAN2 nuclease in vitro. The nucleotide-binding site is juxtaposed to the RNase active site of PAN2 in the complex and may actually bind nucleosides of a poly(A) RNA rather than ATP, feeding the poly(A)-tail to the active site of the deadenylase and thus increasing the efficiency with which this distributive enzyme degrades oligo(A) RNAs.</text>
</comment>
<feature type="region of interest" description="Disordered" evidence="9">
    <location>
        <begin position="1"/>
        <end position="50"/>
    </location>
</feature>
<keyword evidence="2 7" id="KW-0963">Cytoplasm</keyword>
<comment type="function">
    <text evidence="7">Regulatory subunit of the poly(A)-nuclease (PAN) deadenylation complex, one of two cytoplasmic mRNA deadenylases involved in mRNA turnover. PAN specifically shortens poly(A) tails of RNA and the activity is stimulated by poly(A)-binding protein PAB1. PAN deadenylation is followed by rapid degradation of the shortened mRNA tails by the CCR4-NOT complex. Deadenylated mRNAs are then degraded by two alternative mechanisms, namely exosome-mediated 3'-5' exonucleolytic degradation, or deadenlyation-dependent mRNA decaping and subsequent 5'-3' exonucleolytic degradation by XRN1. May also be involved in post-transcriptional maturation of mRNA poly(A) tails. PAN3 acts as a positive regulator for PAN activity, recruiting the catalytic subunit PAN2 to mRNA via its interaction with RNA and with PAB1.</text>
</comment>
<dbReference type="Proteomes" id="UP001648503">
    <property type="component" value="Unassembled WGS sequence"/>
</dbReference>
<dbReference type="Pfam" id="PF25586">
    <property type="entry name" value="zf-CCCH_PAN3"/>
    <property type="match status" value="1"/>
</dbReference>
<evidence type="ECO:0000259" key="10">
    <source>
        <dbReference type="PROSITE" id="PS50103"/>
    </source>
</evidence>
<dbReference type="SUPFAM" id="SSF56112">
    <property type="entry name" value="Protein kinase-like (PK-like)"/>
    <property type="match status" value="1"/>
</dbReference>
<dbReference type="InterPro" id="IPR030844">
    <property type="entry name" value="PAN3"/>
</dbReference>
<evidence type="ECO:0000256" key="5">
    <source>
        <dbReference type="ARBA" id="ARBA00022840"/>
    </source>
</evidence>
<keyword evidence="4 7" id="KW-0547">Nucleotide-binding</keyword>
<evidence type="ECO:0000313" key="12">
    <source>
        <dbReference type="Proteomes" id="UP001648503"/>
    </source>
</evidence>
<dbReference type="PANTHER" id="PTHR12272:SF11">
    <property type="entry name" value="PAN2-PAN3 DEADENYLATION COMPLEX SUBUNIT PAN3"/>
    <property type="match status" value="1"/>
</dbReference>
<organism evidence="11 12">
    <name type="scientific">Batrachochytrium salamandrivorans</name>
    <dbReference type="NCBI Taxonomy" id="1357716"/>
    <lineage>
        <taxon>Eukaryota</taxon>
        <taxon>Fungi</taxon>
        <taxon>Fungi incertae sedis</taxon>
        <taxon>Chytridiomycota</taxon>
        <taxon>Chytridiomycota incertae sedis</taxon>
        <taxon>Chytridiomycetes</taxon>
        <taxon>Rhizophydiales</taxon>
        <taxon>Rhizophydiales incertae sedis</taxon>
        <taxon>Batrachochytrium</taxon>
    </lineage>
</organism>
<comment type="domain">
    <text evidence="7">The N-terminal zinc finger binds to poly(A) RNA.</text>
</comment>
<keyword evidence="8" id="KW-0863">Zinc-finger</keyword>
<evidence type="ECO:0000256" key="7">
    <source>
        <dbReference type="HAMAP-Rule" id="MF_03181"/>
    </source>
</evidence>
<name>A0ABQ8FKI6_9FUNG</name>
<keyword evidence="8" id="KW-0479">Metal-binding</keyword>
<feature type="binding site" evidence="7">
    <location>
        <begin position="418"/>
        <end position="425"/>
    </location>
    <ligand>
        <name>ATP</name>
        <dbReference type="ChEBI" id="CHEBI:30616"/>
    </ligand>
</feature>
<protein>
    <recommendedName>
        <fullName evidence="7">PAN2-PAN3 deadenylation complex subunit PAN3</fullName>
    </recommendedName>
    <alternativeName>
        <fullName evidence="7">PAB1P-dependent poly(A)-specific ribonuclease</fullName>
    </alternativeName>
    <alternativeName>
        <fullName evidence="7">Poly(A)-nuclease deadenylation complex subunit 3</fullName>
        <shortName evidence="7">PAN deadenylation complex subunit 3</shortName>
    </alternativeName>
</protein>
<evidence type="ECO:0000256" key="1">
    <source>
        <dbReference type="ARBA" id="ARBA00004496"/>
    </source>
</evidence>
<evidence type="ECO:0000256" key="6">
    <source>
        <dbReference type="ARBA" id="ARBA00023054"/>
    </source>
</evidence>
<keyword evidence="3 7" id="KW-0507">mRNA processing</keyword>
<evidence type="ECO:0000256" key="9">
    <source>
        <dbReference type="SAM" id="MobiDB-lite"/>
    </source>
</evidence>
<keyword evidence="8" id="KW-0862">Zinc</keyword>
<keyword evidence="6 7" id="KW-0175">Coiled coil</keyword>
<gene>
    <name evidence="7" type="primary">PAN3</name>
    <name evidence="11" type="ORF">BASA50_002729</name>
</gene>
<dbReference type="InterPro" id="IPR011009">
    <property type="entry name" value="Kinase-like_dom_sf"/>
</dbReference>
<comment type="subunit">
    <text evidence="7">Homodimer. Forms a heterotrimer with a catalytic subunit PAN2 to form the poly(A)-nuclease (PAN) deadenylation complex. Interacts (via PAM-2 motif) with poly(A)-binding protein PAB1 (via PABC domain), conferring substrate specificity of the enzyme complex.</text>
</comment>
<dbReference type="Gene3D" id="1.10.287.3700">
    <property type="match status" value="1"/>
</dbReference>
<feature type="binding site" evidence="7">
    <location>
        <begin position="474"/>
        <end position="475"/>
    </location>
    <ligand>
        <name>ATP</name>
        <dbReference type="ChEBI" id="CHEBI:30616"/>
    </ligand>
</feature>
<dbReference type="InterPro" id="IPR041332">
    <property type="entry name" value="Pan3_CK"/>
</dbReference>
<sequence length="709" mass="78707">MAAHSSTAGLDAVTEDTSTTTSTSGTTTTPVVVSAPPLARTPTNTVRNQSKSRQCRNVLIHGHCKFEGKGCQFLHEVSPKASPAASVGPGIITKDNWDNRPRPGSAAIPIMPHPTSRIGSATDVSAAAATTNPTTTGTTTGQKISVASPVFTPSRTPLVAAAVTEAQPIRSIPSLTYSPQQLYGSSTQTPELMPHLSQPDPARYHQQYGYGFYDQADQYAGMHMIQGGIKSMGLGQQQSNMQEQGNYQDNAQLENFFMHQQTNTPYLPLQYHLYNSALPKVSNLPSNIKSSHYFFIDDNLRENLLKRNEAVQKVVDPSVPDGPNLPITVDSYHTLFPLEDSSTPSKIFGYPTSVYKAIRSVDGKPYILRRIEGFRMMNAATMACLESWRHVRHANVVSFIEAFTTKAFGDSSLVLVYDYHPLASTMAATYFSRNDLPTTKGVEERVIWSFICQLTSALRTIHMQNLAARVVDFSKVVVTGKNRFSLNCCGVMDILTFEAKTSVLQLQQEDMRNLGQLIVSLAVGSPLSLQNIQKCLDHLGRNYSSDMVTVAMYLLSNTPTPKSLDEVSRLIAPRLLQEVNDASQYNDRLEDELSRELENARLVRLLCKLGFINERPEYDLDLTWAETGDVYLLKLFRDYVFHQVDEAGAPLLDLAHVLQTLNKLDVGVDEKIMLTSRDEKSCLIASYRDLKQCIDTTFREMISRRGRQK</sequence>
<keyword evidence="12" id="KW-1185">Reference proteome</keyword>
<dbReference type="Gene3D" id="6.10.250.3160">
    <property type="match status" value="1"/>
</dbReference>
<evidence type="ECO:0000256" key="4">
    <source>
        <dbReference type="ARBA" id="ARBA00022741"/>
    </source>
</evidence>
<dbReference type="HAMAP" id="MF_03181">
    <property type="entry name" value="PAN3"/>
    <property type="match status" value="1"/>
</dbReference>
<comment type="caution">
    <text evidence="7">Lacks conserved residue(s) required for the propagation of feature annotation.</text>
</comment>
<comment type="subcellular location">
    <subcellularLocation>
        <location evidence="1 7">Cytoplasm</location>
    </subcellularLocation>
</comment>